<dbReference type="NCBIfam" id="NF033738">
    <property type="entry name" value="microvirid_RiPP"/>
    <property type="match status" value="1"/>
</dbReference>
<sequence>MSDMNNPEENSQAVPFFARYLEGQFIEDLSKEEMEAVKGGSQFPIRSVTRKYPSDREDSWFVTLKYPSDGEDSGGGKIVTMKAPSDNDEI</sequence>
<evidence type="ECO:0000313" key="2">
    <source>
        <dbReference type="EMBL" id="AOX03369.1"/>
    </source>
</evidence>
<dbReference type="AlphaFoldDB" id="A0A1D8U0D0"/>
<gene>
    <name evidence="2" type="ORF">BJP34_31520</name>
</gene>
<dbReference type="InterPro" id="IPR022217">
    <property type="entry name" value="Prot_inh_I10_marinostatin"/>
</dbReference>
<accession>A0A1D8U0D0</accession>
<evidence type="ECO:0000313" key="3">
    <source>
        <dbReference type="Proteomes" id="UP000177870"/>
    </source>
</evidence>
<dbReference type="RefSeq" id="WP_070395750.1">
    <property type="nucleotide sequence ID" value="NZ_CP017599.1"/>
</dbReference>
<organism evidence="2 3">
    <name type="scientific">Moorena producens PAL-8-15-08-1</name>
    <dbReference type="NCBI Taxonomy" id="1458985"/>
    <lineage>
        <taxon>Bacteria</taxon>
        <taxon>Bacillati</taxon>
        <taxon>Cyanobacteriota</taxon>
        <taxon>Cyanophyceae</taxon>
        <taxon>Coleofasciculales</taxon>
        <taxon>Coleofasciculaceae</taxon>
        <taxon>Moorena</taxon>
    </lineage>
</organism>
<dbReference type="Pfam" id="PF12559">
    <property type="entry name" value="Inhibitor_I10"/>
    <property type="match status" value="1"/>
</dbReference>
<name>A0A1D8U0D0_9CYAN</name>
<feature type="region of interest" description="Disordered" evidence="1">
    <location>
        <begin position="70"/>
        <end position="90"/>
    </location>
</feature>
<reference evidence="3" key="1">
    <citation type="submission" date="2016-10" db="EMBL/GenBank/DDBJ databases">
        <title>Comparative genomics uncovers the prolific and rare metabolic potential of the cyanobacterial genus Moorea.</title>
        <authorList>
            <person name="Leao T."/>
            <person name="Castelao G."/>
            <person name="Korobeynikov A."/>
            <person name="Monroe E.A."/>
            <person name="Podell S."/>
            <person name="Glukhov E."/>
            <person name="Allen E."/>
            <person name="Gerwick W.H."/>
            <person name="Gerwick L."/>
        </authorList>
    </citation>
    <scope>NUCLEOTIDE SEQUENCE [LARGE SCALE GENOMIC DNA]</scope>
    <source>
        <strain evidence="3">PAL-8-15-08-1</strain>
    </source>
</reference>
<protein>
    <recommendedName>
        <fullName evidence="4">Microviridin/marinostatin family tricyclic proteinase inhibitor</fullName>
    </recommendedName>
</protein>
<proteinExistence type="predicted"/>
<dbReference type="EMBL" id="CP017599">
    <property type="protein sequence ID" value="AOX03369.1"/>
    <property type="molecule type" value="Genomic_DNA"/>
</dbReference>
<dbReference type="KEGG" id="mpro:BJP34_31520"/>
<dbReference type="Proteomes" id="UP000177870">
    <property type="component" value="Chromosome"/>
</dbReference>
<evidence type="ECO:0008006" key="4">
    <source>
        <dbReference type="Google" id="ProtNLM"/>
    </source>
</evidence>
<evidence type="ECO:0000256" key="1">
    <source>
        <dbReference type="SAM" id="MobiDB-lite"/>
    </source>
</evidence>